<evidence type="ECO:0000313" key="4">
    <source>
        <dbReference type="EMBL" id="SQA78399.1"/>
    </source>
</evidence>
<reference evidence="4 5" key="1">
    <citation type="submission" date="2018-06" db="EMBL/GenBank/DDBJ databases">
        <authorList>
            <consortium name="Pathogen Informatics"/>
            <person name="Doyle S."/>
        </authorList>
    </citation>
    <scope>NUCLEOTIDE SEQUENCE [LARGE SCALE GENOMIC DNA]</scope>
    <source>
        <strain evidence="4 5">NCTC11546</strain>
    </source>
</reference>
<dbReference type="PANTHER" id="PTHR36234:SF5">
    <property type="entry name" value="LYSYL ENDOPEPTIDASE"/>
    <property type="match status" value="1"/>
</dbReference>
<name>A0A2X2TLD6_CAPOC</name>
<evidence type="ECO:0000256" key="2">
    <source>
        <dbReference type="SAM" id="SignalP"/>
    </source>
</evidence>
<dbReference type="Proteomes" id="UP000249891">
    <property type="component" value="Unassembled WGS sequence"/>
</dbReference>
<feature type="signal peptide" evidence="2">
    <location>
        <begin position="1"/>
        <end position="18"/>
    </location>
</feature>
<proteinExistence type="predicted"/>
<dbReference type="RefSeq" id="WP_128091566.1">
    <property type="nucleotide sequence ID" value="NZ_UARG01000017.1"/>
</dbReference>
<evidence type="ECO:0000313" key="5">
    <source>
        <dbReference type="Proteomes" id="UP000249891"/>
    </source>
</evidence>
<dbReference type="AlphaFoldDB" id="A0A2X2TLD6"/>
<keyword evidence="4" id="KW-0645">Protease</keyword>
<sequence>MKSIVIILCFIVSFSVKGQIATGEKPFSFNETNTSSKVPPRPLKYIEVLPPNLDKVKEEDKTASFYRISVAVDVLINSEKKKDWKNISGGGKLWKVAIRSKGALSIDFTFDKFWLPEGGKFFVYNPQTQQYIGAVTSEFLQGNKENPKSFSTGLIYGDTVILEYYHSDKNSPTPIISVNRLYYGYRNVNIEKTGLGSAGNCQVNVNCKEGDDWQKEKKAVARILIKFPNAAGWCSGTLVNNTAKNQEPLFLTANHCLQDTKRNFKYDAIDSPDVSTWIFYWDYESPYCSNEYSTEAKSTVGAQIVANNDSSDFALLKLIQDPRDIPKRSSYYLGWDRITTYIGNEGACIHHPRGDVKKISFYKTPPRSTYYLQDNINNNGTHWEIIWDKGVTEGGSSGSPLLNKSKRIIGQLHGGYSSCTEKNSPDWYGRFDVSWTGNDNPDKRRRLKDWLDPYNTKQQTLDGIDYIPPVPYNLTITNTMPWGFCKKAIFKVENFPLDEKNATIDWKFPRGSRMTKEIAKNEVEIDFGTNYRAEVHAIVNTKDYQNLNLEVIGMNNNYVRSDMLCMRLEKEKDNKYKMNFVLDTLFIKPLTPYQRQKIVNITTNDCRLYQENSNQEYLEITGSNPSVRATITLAPDTCPDEPITFYLNNITNGYSFIHTEESKKLGDKPDDKTDTCATPEEIEGEVFSNGWQGARRYYFDFYKYKHPYDYLDEETKYKTSAPTSRVSTGYFEIVPAKGYITAHQPMKIQATPNGAELFIDSPRYVGYQEWGKAWIRYVPEDCKASKWELWDFSKAGYATNGYFIDRDKGYSPGTYSMYPNPATNTVFFSVRQPQTESRRGVSLFSAQKNALQNEPYQIEVFNTAGVRVLHQEGKGTIAEFSVAHLPAGIYIVHFTQNGVTHKEKLIVE</sequence>
<evidence type="ECO:0000256" key="1">
    <source>
        <dbReference type="ARBA" id="ARBA00022729"/>
    </source>
</evidence>
<dbReference type="GO" id="GO:0006508">
    <property type="term" value="P:proteolysis"/>
    <property type="evidence" value="ECO:0007669"/>
    <property type="project" value="UniProtKB-KW"/>
</dbReference>
<dbReference type="EC" id="3.4.21.50" evidence="4"/>
<dbReference type="InterPro" id="IPR026444">
    <property type="entry name" value="Secre_tail"/>
</dbReference>
<evidence type="ECO:0000259" key="3">
    <source>
        <dbReference type="Pfam" id="PF18962"/>
    </source>
</evidence>
<dbReference type="GO" id="GO:0008233">
    <property type="term" value="F:peptidase activity"/>
    <property type="evidence" value="ECO:0007669"/>
    <property type="project" value="UniProtKB-KW"/>
</dbReference>
<feature type="domain" description="Secretion system C-terminal sorting" evidence="3">
    <location>
        <begin position="817"/>
        <end position="907"/>
    </location>
</feature>
<feature type="chain" id="PRO_5015850683" evidence="2">
    <location>
        <begin position="19"/>
        <end position="908"/>
    </location>
</feature>
<dbReference type="Pfam" id="PF13365">
    <property type="entry name" value="Trypsin_2"/>
    <property type="match status" value="1"/>
</dbReference>
<dbReference type="InterPro" id="IPR043504">
    <property type="entry name" value="Peptidase_S1_PA_chymotrypsin"/>
</dbReference>
<keyword evidence="1 2" id="KW-0732">Signal</keyword>
<protein>
    <submittedName>
        <fullName evidence="4">Protease 1</fullName>
        <ecNumber evidence="4">3.4.21.50</ecNumber>
    </submittedName>
</protein>
<dbReference type="NCBIfam" id="TIGR04183">
    <property type="entry name" value="Por_Secre_tail"/>
    <property type="match status" value="1"/>
</dbReference>
<accession>A0A2X2TLD6</accession>
<organism evidence="4 5">
    <name type="scientific">Capnocytophaga ochracea</name>
    <dbReference type="NCBI Taxonomy" id="1018"/>
    <lineage>
        <taxon>Bacteria</taxon>
        <taxon>Pseudomonadati</taxon>
        <taxon>Bacteroidota</taxon>
        <taxon>Flavobacteriia</taxon>
        <taxon>Flavobacteriales</taxon>
        <taxon>Flavobacteriaceae</taxon>
        <taxon>Capnocytophaga</taxon>
    </lineage>
</organism>
<dbReference type="Gene3D" id="2.40.10.10">
    <property type="entry name" value="Trypsin-like serine proteases"/>
    <property type="match status" value="2"/>
</dbReference>
<dbReference type="EMBL" id="UARG01000017">
    <property type="protein sequence ID" value="SQA78399.1"/>
    <property type="molecule type" value="Genomic_DNA"/>
</dbReference>
<dbReference type="SUPFAM" id="SSF50494">
    <property type="entry name" value="Trypsin-like serine proteases"/>
    <property type="match status" value="1"/>
</dbReference>
<dbReference type="PANTHER" id="PTHR36234">
    <property type="entry name" value="LYSYL ENDOPEPTIDASE"/>
    <property type="match status" value="1"/>
</dbReference>
<dbReference type="InterPro" id="IPR009003">
    <property type="entry name" value="Peptidase_S1_PA"/>
</dbReference>
<keyword evidence="4" id="KW-0378">Hydrolase</keyword>
<dbReference type="Pfam" id="PF18962">
    <property type="entry name" value="Por_Secre_tail"/>
    <property type="match status" value="1"/>
</dbReference>
<gene>
    <name evidence="4" type="ORF">NCTC11546_01630</name>
</gene>